<dbReference type="RefSeq" id="WP_347925625.1">
    <property type="nucleotide sequence ID" value="NZ_CP157199.1"/>
</dbReference>
<evidence type="ECO:0000313" key="2">
    <source>
        <dbReference type="EMBL" id="XBG62420.1"/>
    </source>
</evidence>
<keyword evidence="1" id="KW-0732">Signal</keyword>
<sequence>MKKTHLLLSLIALFLITSCGTSKSAAKADPYVGEWSLVISDTPQGDVSAIMKILKNEVGEYTGTVNSDMGLINLNNIKIVESKISATFVTQDMDFDLTGTFEEMLFKGYVSGMGADFKADGKKVVSQ</sequence>
<dbReference type="EMBL" id="CP157199">
    <property type="protein sequence ID" value="XBG62420.1"/>
    <property type="molecule type" value="Genomic_DNA"/>
</dbReference>
<name>A0AAU7BVL9_9FLAO</name>
<gene>
    <name evidence="2" type="ORF">ABGB03_05825</name>
</gene>
<evidence type="ECO:0000256" key="1">
    <source>
        <dbReference type="SAM" id="SignalP"/>
    </source>
</evidence>
<proteinExistence type="predicted"/>
<dbReference type="PROSITE" id="PS51257">
    <property type="entry name" value="PROKAR_LIPOPROTEIN"/>
    <property type="match status" value="1"/>
</dbReference>
<reference evidence="2" key="1">
    <citation type="submission" date="2024-05" db="EMBL/GenBank/DDBJ databases">
        <title>Pontimicrobium maritimus sp. nov., isolated form sea water.</title>
        <authorList>
            <person name="Muhammad N."/>
            <person name="Vuong T.Q."/>
            <person name="Han H.L."/>
            <person name="Kim S.-G."/>
        </authorList>
    </citation>
    <scope>NUCLEOTIDE SEQUENCE</scope>
    <source>
        <strain evidence="2">SW4</strain>
    </source>
</reference>
<accession>A0AAU7BVL9</accession>
<feature type="signal peptide" evidence="1">
    <location>
        <begin position="1"/>
        <end position="24"/>
    </location>
</feature>
<organism evidence="2">
    <name type="scientific">Pontimicrobium sp. SW4</name>
    <dbReference type="NCBI Taxonomy" id="3153519"/>
    <lineage>
        <taxon>Bacteria</taxon>
        <taxon>Pseudomonadati</taxon>
        <taxon>Bacteroidota</taxon>
        <taxon>Flavobacteriia</taxon>
        <taxon>Flavobacteriales</taxon>
        <taxon>Flavobacteriaceae</taxon>
        <taxon>Pontimicrobium</taxon>
    </lineage>
</organism>
<dbReference type="AlphaFoldDB" id="A0AAU7BVL9"/>
<protein>
    <submittedName>
        <fullName evidence="2">Uncharacterized protein</fullName>
    </submittedName>
</protein>
<feature type="chain" id="PRO_5043358081" evidence="1">
    <location>
        <begin position="25"/>
        <end position="127"/>
    </location>
</feature>